<dbReference type="PROSITE" id="PS50943">
    <property type="entry name" value="HTH_CROC1"/>
    <property type="match status" value="1"/>
</dbReference>
<dbReference type="EMBL" id="JAGXOE010000045">
    <property type="protein sequence ID" value="MBS4102919.1"/>
    <property type="molecule type" value="Genomic_DNA"/>
</dbReference>
<dbReference type="InterPro" id="IPR001387">
    <property type="entry name" value="Cro/C1-type_HTH"/>
</dbReference>
<comment type="caution">
    <text evidence="2">The sequence shown here is derived from an EMBL/GenBank/DDBJ whole genome shotgun (WGS) entry which is preliminary data.</text>
</comment>
<dbReference type="SMART" id="SM00530">
    <property type="entry name" value="HTH_XRE"/>
    <property type="match status" value="1"/>
</dbReference>
<gene>
    <name evidence="2" type="ORF">KFZ73_16940</name>
</gene>
<dbReference type="SUPFAM" id="SSF47413">
    <property type="entry name" value="lambda repressor-like DNA-binding domains"/>
    <property type="match status" value="1"/>
</dbReference>
<proteinExistence type="predicted"/>
<dbReference type="Pfam" id="PF01381">
    <property type="entry name" value="HTH_3"/>
    <property type="match status" value="1"/>
</dbReference>
<feature type="domain" description="HTH cro/C1-type" evidence="1">
    <location>
        <begin position="22"/>
        <end position="76"/>
    </location>
</feature>
<evidence type="ECO:0000313" key="3">
    <source>
        <dbReference type="Proteomes" id="UP000676853"/>
    </source>
</evidence>
<name>A0ABS5NF54_TSUPA</name>
<organism evidence="2 3">
    <name type="scientific">Tsukamurella paurometabola</name>
    <name type="common">Corynebacterium paurometabolum</name>
    <dbReference type="NCBI Taxonomy" id="2061"/>
    <lineage>
        <taxon>Bacteria</taxon>
        <taxon>Bacillati</taxon>
        <taxon>Actinomycetota</taxon>
        <taxon>Actinomycetes</taxon>
        <taxon>Mycobacteriales</taxon>
        <taxon>Tsukamurellaceae</taxon>
        <taxon>Tsukamurella</taxon>
    </lineage>
</organism>
<dbReference type="Gene3D" id="1.10.260.40">
    <property type="entry name" value="lambda repressor-like DNA-binding domains"/>
    <property type="match status" value="1"/>
</dbReference>
<sequence>MSPAPSAKPPKNITLATLAARIKARRTELGLSQEEAAARSGIHWTGYSRIERAQAAPGLYLTLKLATGLNTTPGTLLDGLPLNEDTS</sequence>
<evidence type="ECO:0000313" key="2">
    <source>
        <dbReference type="EMBL" id="MBS4102919.1"/>
    </source>
</evidence>
<dbReference type="CDD" id="cd00093">
    <property type="entry name" value="HTH_XRE"/>
    <property type="match status" value="1"/>
</dbReference>
<protein>
    <submittedName>
        <fullName evidence="2">Helix-turn-helix transcriptional regulator</fullName>
    </submittedName>
</protein>
<dbReference type="RefSeq" id="WP_212554462.1">
    <property type="nucleotide sequence ID" value="NZ_JAGXOE010000045.1"/>
</dbReference>
<reference evidence="2 3" key="1">
    <citation type="submission" date="2021-04" db="EMBL/GenBank/DDBJ databases">
        <title>Whole genome sequence analysis of a thiophenic sulfur metabolizing bacteria.</title>
        <authorList>
            <person name="Akhtar N."/>
            <person name="Akram J."/>
            <person name="Aslam A."/>
        </authorList>
    </citation>
    <scope>NUCLEOTIDE SEQUENCE [LARGE SCALE GENOMIC DNA]</scope>
    <source>
        <strain evidence="2 3">3OW</strain>
    </source>
</reference>
<dbReference type="Proteomes" id="UP000676853">
    <property type="component" value="Unassembled WGS sequence"/>
</dbReference>
<evidence type="ECO:0000259" key="1">
    <source>
        <dbReference type="PROSITE" id="PS50943"/>
    </source>
</evidence>
<keyword evidence="3" id="KW-1185">Reference proteome</keyword>
<accession>A0ABS5NF54</accession>
<dbReference type="InterPro" id="IPR010982">
    <property type="entry name" value="Lambda_DNA-bd_dom_sf"/>
</dbReference>